<feature type="domain" description="RNA polymerase sigma-70 region 2" evidence="7">
    <location>
        <begin position="51"/>
        <end position="112"/>
    </location>
</feature>
<keyword evidence="5" id="KW-0804">Transcription</keyword>
<sequence length="239" mass="26746">MGDARWSNLNETAMMTRVGAKPLDSEPMTQSNEPISAETRIKEFEEQALPYTRLLFGAALTKTKNYADAEDLVQETFAKAFRAWSQFQKGTNLRAWLMKILENTYINMYNKKLKERGSGSLDDLEEFQIGAAESLTARPQRSAEVEALNQMASKDVREALQNLSEEFRMVVYYAVVEGLSYAEIADVMDTPVGTVMSRLHRGKKALFDALKDFAASEGYDTTPTKEKKASARAAKAGNE</sequence>
<dbReference type="PANTHER" id="PTHR43133">
    <property type="entry name" value="RNA POLYMERASE ECF-TYPE SIGMA FACTO"/>
    <property type="match status" value="1"/>
</dbReference>
<dbReference type="SUPFAM" id="SSF88659">
    <property type="entry name" value="Sigma3 and sigma4 domains of RNA polymerase sigma factors"/>
    <property type="match status" value="1"/>
</dbReference>
<comment type="similarity">
    <text evidence="1">Belongs to the sigma-70 factor family. ECF subfamily.</text>
</comment>
<dbReference type="InterPro" id="IPR013324">
    <property type="entry name" value="RNA_pol_sigma_r3/r4-like"/>
</dbReference>
<keyword evidence="3" id="KW-0731">Sigma factor</keyword>
<dbReference type="InterPro" id="IPR039425">
    <property type="entry name" value="RNA_pol_sigma-70-like"/>
</dbReference>
<dbReference type="GO" id="GO:0006352">
    <property type="term" value="P:DNA-templated transcription initiation"/>
    <property type="evidence" value="ECO:0007669"/>
    <property type="project" value="InterPro"/>
</dbReference>
<accession>A0A6J6B172</accession>
<evidence type="ECO:0000313" key="9">
    <source>
        <dbReference type="EMBL" id="CAB4532920.1"/>
    </source>
</evidence>
<dbReference type="InterPro" id="IPR007627">
    <property type="entry name" value="RNA_pol_sigma70_r2"/>
</dbReference>
<dbReference type="InterPro" id="IPR014284">
    <property type="entry name" value="RNA_pol_sigma-70_dom"/>
</dbReference>
<keyword evidence="2" id="KW-0805">Transcription regulation</keyword>
<dbReference type="Pfam" id="PF08281">
    <property type="entry name" value="Sigma70_r4_2"/>
    <property type="match status" value="1"/>
</dbReference>
<keyword evidence="4" id="KW-0238">DNA-binding</keyword>
<evidence type="ECO:0000256" key="3">
    <source>
        <dbReference type="ARBA" id="ARBA00023082"/>
    </source>
</evidence>
<dbReference type="CDD" id="cd06171">
    <property type="entry name" value="Sigma70_r4"/>
    <property type="match status" value="1"/>
</dbReference>
<dbReference type="InterPro" id="IPR013325">
    <property type="entry name" value="RNA_pol_sigma_r2"/>
</dbReference>
<dbReference type="NCBIfam" id="TIGR02937">
    <property type="entry name" value="sigma70-ECF"/>
    <property type="match status" value="1"/>
</dbReference>
<evidence type="ECO:0000256" key="2">
    <source>
        <dbReference type="ARBA" id="ARBA00023015"/>
    </source>
</evidence>
<evidence type="ECO:0000256" key="5">
    <source>
        <dbReference type="ARBA" id="ARBA00023163"/>
    </source>
</evidence>
<evidence type="ECO:0000259" key="8">
    <source>
        <dbReference type="Pfam" id="PF08281"/>
    </source>
</evidence>
<reference evidence="9" key="1">
    <citation type="submission" date="2020-05" db="EMBL/GenBank/DDBJ databases">
        <authorList>
            <person name="Chiriac C."/>
            <person name="Salcher M."/>
            <person name="Ghai R."/>
            <person name="Kavagutti S V."/>
        </authorList>
    </citation>
    <scope>NUCLEOTIDE SEQUENCE</scope>
</reference>
<dbReference type="InterPro" id="IPR036388">
    <property type="entry name" value="WH-like_DNA-bd_sf"/>
</dbReference>
<proteinExistence type="inferred from homology"/>
<dbReference type="Gene3D" id="1.10.1740.10">
    <property type="match status" value="1"/>
</dbReference>
<dbReference type="Gene3D" id="1.10.10.10">
    <property type="entry name" value="Winged helix-like DNA-binding domain superfamily/Winged helix DNA-binding domain"/>
    <property type="match status" value="1"/>
</dbReference>
<gene>
    <name evidence="9" type="ORF">UFOPK1410_00235</name>
</gene>
<dbReference type="GO" id="GO:0016987">
    <property type="term" value="F:sigma factor activity"/>
    <property type="evidence" value="ECO:0007669"/>
    <property type="project" value="UniProtKB-KW"/>
</dbReference>
<protein>
    <submittedName>
        <fullName evidence="9">Unannotated protein</fullName>
    </submittedName>
</protein>
<evidence type="ECO:0000259" key="7">
    <source>
        <dbReference type="Pfam" id="PF04542"/>
    </source>
</evidence>
<dbReference type="SUPFAM" id="SSF88946">
    <property type="entry name" value="Sigma2 domain of RNA polymerase sigma factors"/>
    <property type="match status" value="1"/>
</dbReference>
<dbReference type="GO" id="GO:0003677">
    <property type="term" value="F:DNA binding"/>
    <property type="evidence" value="ECO:0007669"/>
    <property type="project" value="UniProtKB-KW"/>
</dbReference>
<organism evidence="9">
    <name type="scientific">freshwater metagenome</name>
    <dbReference type="NCBI Taxonomy" id="449393"/>
    <lineage>
        <taxon>unclassified sequences</taxon>
        <taxon>metagenomes</taxon>
        <taxon>ecological metagenomes</taxon>
    </lineage>
</organism>
<dbReference type="InterPro" id="IPR013249">
    <property type="entry name" value="RNA_pol_sigma70_r4_t2"/>
</dbReference>
<feature type="region of interest" description="Disordered" evidence="6">
    <location>
        <begin position="218"/>
        <end position="239"/>
    </location>
</feature>
<evidence type="ECO:0000256" key="1">
    <source>
        <dbReference type="ARBA" id="ARBA00010641"/>
    </source>
</evidence>
<feature type="domain" description="RNA polymerase sigma factor 70 region 4 type 2" evidence="8">
    <location>
        <begin position="155"/>
        <end position="206"/>
    </location>
</feature>
<dbReference type="AlphaFoldDB" id="A0A6J6B172"/>
<evidence type="ECO:0000256" key="6">
    <source>
        <dbReference type="SAM" id="MobiDB-lite"/>
    </source>
</evidence>
<name>A0A6J6B172_9ZZZZ</name>
<dbReference type="Pfam" id="PF04542">
    <property type="entry name" value="Sigma70_r2"/>
    <property type="match status" value="1"/>
</dbReference>
<dbReference type="PANTHER" id="PTHR43133:SF59">
    <property type="entry name" value="ECF RNA POLYMERASE SIGMA FACTOR SIGR"/>
    <property type="match status" value="1"/>
</dbReference>
<evidence type="ECO:0000256" key="4">
    <source>
        <dbReference type="ARBA" id="ARBA00023125"/>
    </source>
</evidence>
<dbReference type="PROSITE" id="PS01063">
    <property type="entry name" value="SIGMA70_ECF"/>
    <property type="match status" value="1"/>
</dbReference>
<dbReference type="EMBL" id="CAEZSH010000015">
    <property type="protein sequence ID" value="CAB4532920.1"/>
    <property type="molecule type" value="Genomic_DNA"/>
</dbReference>
<dbReference type="InterPro" id="IPR000838">
    <property type="entry name" value="RNA_pol_sigma70_ECF_CS"/>
</dbReference>